<dbReference type="Proteomes" id="UP001319200">
    <property type="component" value="Unassembled WGS sequence"/>
</dbReference>
<dbReference type="AlphaFoldDB" id="A0AAP2DIV7"/>
<reference evidence="3 4" key="1">
    <citation type="submission" date="2021-05" db="EMBL/GenBank/DDBJ databases">
        <title>A Polyphasic approach of four new species of the genus Ohtaekwangia: Ohtaekwangia histidinii sp. nov., Ohtaekwangia cretensis sp. nov., Ohtaekwangia indiensis sp. nov., Ohtaekwangia reichenbachii sp. nov. from diverse environment.</title>
        <authorList>
            <person name="Octaviana S."/>
        </authorList>
    </citation>
    <scope>NUCLEOTIDE SEQUENCE [LARGE SCALE GENOMIC DNA]</scope>
    <source>
        <strain evidence="3 4">PWU4</strain>
    </source>
</reference>
<comment type="similarity">
    <text evidence="1">Belongs to the short-chain dehydrogenases/reductases (SDR) family.</text>
</comment>
<evidence type="ECO:0000256" key="2">
    <source>
        <dbReference type="ARBA" id="ARBA00023002"/>
    </source>
</evidence>
<sequence length="249" mass="26663">MNEQNMSGYRRSLEGKKTVHLGASSGIGLATAMEAASEGAQVIIVSGNQKKIDEALKSLPSGAEGFAVDLSREENIEKFFAGIGHFDHLVFSAGENLTLNRIESTSIAEARDFFTLRFWAAFASIKYGSRLINKGGSISLMSGTANARPGSGWSVASSICGAVEGLVRAMAVELAPIRVNCVVPGVIRTPLWNSLKDSDREALYSHYTNTLLLQRVGEARDVARGFIYLMTQEFGTGQALIIDGGTLLV</sequence>
<proteinExistence type="inferred from homology"/>
<accession>A0AAP2DIV7</accession>
<evidence type="ECO:0000313" key="3">
    <source>
        <dbReference type="EMBL" id="MBT1697130.1"/>
    </source>
</evidence>
<gene>
    <name evidence="3" type="ORF">KK083_09605</name>
</gene>
<dbReference type="Pfam" id="PF13561">
    <property type="entry name" value="adh_short_C2"/>
    <property type="match status" value="1"/>
</dbReference>
<evidence type="ECO:0000256" key="1">
    <source>
        <dbReference type="ARBA" id="ARBA00006484"/>
    </source>
</evidence>
<comment type="caution">
    <text evidence="3">The sequence shown here is derived from an EMBL/GenBank/DDBJ whole genome shotgun (WGS) entry which is preliminary data.</text>
</comment>
<dbReference type="SUPFAM" id="SSF51735">
    <property type="entry name" value="NAD(P)-binding Rossmann-fold domains"/>
    <property type="match status" value="1"/>
</dbReference>
<dbReference type="InterPro" id="IPR036291">
    <property type="entry name" value="NAD(P)-bd_dom_sf"/>
</dbReference>
<dbReference type="EMBL" id="JAHESF010000007">
    <property type="protein sequence ID" value="MBT1697130.1"/>
    <property type="molecule type" value="Genomic_DNA"/>
</dbReference>
<dbReference type="InterPro" id="IPR051122">
    <property type="entry name" value="SDR_DHRS6-like"/>
</dbReference>
<dbReference type="GO" id="GO:0016491">
    <property type="term" value="F:oxidoreductase activity"/>
    <property type="evidence" value="ECO:0007669"/>
    <property type="project" value="UniProtKB-KW"/>
</dbReference>
<protein>
    <submittedName>
        <fullName evidence="3">SDR family oxidoreductase</fullName>
    </submittedName>
</protein>
<dbReference type="PANTHER" id="PTHR43477">
    <property type="entry name" value="DIHYDROANTICAPSIN 7-DEHYDROGENASE"/>
    <property type="match status" value="1"/>
</dbReference>
<organism evidence="3 4">
    <name type="scientific">Chryseosolibacter histidini</name>
    <dbReference type="NCBI Taxonomy" id="2782349"/>
    <lineage>
        <taxon>Bacteria</taxon>
        <taxon>Pseudomonadati</taxon>
        <taxon>Bacteroidota</taxon>
        <taxon>Cytophagia</taxon>
        <taxon>Cytophagales</taxon>
        <taxon>Chryseotaleaceae</taxon>
        <taxon>Chryseosolibacter</taxon>
    </lineage>
</organism>
<keyword evidence="2" id="KW-0560">Oxidoreductase</keyword>
<evidence type="ECO:0000313" key="4">
    <source>
        <dbReference type="Proteomes" id="UP001319200"/>
    </source>
</evidence>
<dbReference type="PRINTS" id="PR00081">
    <property type="entry name" value="GDHRDH"/>
</dbReference>
<dbReference type="PANTHER" id="PTHR43477:SF1">
    <property type="entry name" value="DIHYDROANTICAPSIN 7-DEHYDROGENASE"/>
    <property type="match status" value="1"/>
</dbReference>
<name>A0AAP2DIV7_9BACT</name>
<keyword evidence="4" id="KW-1185">Reference proteome</keyword>
<dbReference type="InterPro" id="IPR002347">
    <property type="entry name" value="SDR_fam"/>
</dbReference>
<dbReference type="Gene3D" id="3.40.50.720">
    <property type="entry name" value="NAD(P)-binding Rossmann-like Domain"/>
    <property type="match status" value="1"/>
</dbReference>
<dbReference type="RefSeq" id="WP_254162882.1">
    <property type="nucleotide sequence ID" value="NZ_JAHESF010000007.1"/>
</dbReference>